<dbReference type="RefSeq" id="WP_015558080.1">
    <property type="nucleotide sequence ID" value="NC_021039.1"/>
</dbReference>
<protein>
    <submittedName>
        <fullName evidence="1">Uncharacterized protein</fullName>
    </submittedName>
</protein>
<dbReference type="AlphaFoldDB" id="D4LC28"/>
<gene>
    <name evidence="1" type="ordered locus">RUM_10070</name>
</gene>
<organism evidence="1 2">
    <name type="scientific">Ruminococcus champanellensis (strain DSM 18848 / JCM 17042 / KCTC 15320 / 18P13)</name>
    <dbReference type="NCBI Taxonomy" id="213810"/>
    <lineage>
        <taxon>Bacteria</taxon>
        <taxon>Bacillati</taxon>
        <taxon>Bacillota</taxon>
        <taxon>Clostridia</taxon>
        <taxon>Eubacteriales</taxon>
        <taxon>Oscillospiraceae</taxon>
        <taxon>Ruminococcus</taxon>
    </lineage>
</organism>
<reference evidence="1" key="1">
    <citation type="submission" date="2010-03" db="EMBL/GenBank/DDBJ databases">
        <title>The genome sequence of Ruminococcus sp. 18P13.</title>
        <authorList>
            <consortium name="metaHIT consortium -- http://www.metahit.eu/"/>
            <person name="Pajon A."/>
            <person name="Turner K."/>
            <person name="Parkhill J."/>
            <person name="Bernalier A."/>
        </authorList>
    </citation>
    <scope>NUCLEOTIDE SEQUENCE [LARGE SCALE GENOMIC DNA]</scope>
    <source>
        <strain evidence="1">Type strain: 18P13</strain>
    </source>
</reference>
<accession>D4LC28</accession>
<evidence type="ECO:0000313" key="2">
    <source>
        <dbReference type="Proteomes" id="UP000007054"/>
    </source>
</evidence>
<dbReference type="BioCyc" id="RCHA213810:RUM_RS04840-MONOMER"/>
<dbReference type="GeneID" id="83155763"/>
<proteinExistence type="predicted"/>
<dbReference type="PATRIC" id="fig|213810.4.peg.910"/>
<evidence type="ECO:0000313" key="1">
    <source>
        <dbReference type="EMBL" id="CBL17173.1"/>
    </source>
</evidence>
<keyword evidence="2" id="KW-1185">Reference proteome</keyword>
<dbReference type="HOGENOM" id="CLU_1538945_0_0_9"/>
<dbReference type="EMBL" id="FP929052">
    <property type="protein sequence ID" value="CBL17173.1"/>
    <property type="molecule type" value="Genomic_DNA"/>
</dbReference>
<dbReference type="Proteomes" id="UP000007054">
    <property type="component" value="Chromosome"/>
</dbReference>
<name>D4LC28_RUMC1</name>
<reference evidence="1" key="2">
    <citation type="submission" date="2010-03" db="EMBL/GenBank/DDBJ databases">
        <authorList>
            <person name="Pajon A."/>
        </authorList>
    </citation>
    <scope>NUCLEOTIDE SEQUENCE</scope>
    <source>
        <strain evidence="1">Type strain: 18P13</strain>
    </source>
</reference>
<sequence length="174" mass="19474">MAIQRRIVLDRYPVCKEYIMTRGKALTFPAEHFGKDLKDDTVYGAVIDMPMGPQLLTTMVCYINGAANLYFNLGGDYSGAAQRHPGVVQAARSFILNAGQYLEDAEKATQFDLPRGRTHFVYLLTKGGIYKLAYEPAGVPMGDKRRVLMAMYQRVMNELRNAQLKDQAAQKGSK</sequence>
<dbReference type="KEGG" id="rch:RUM_10070"/>
<dbReference type="OrthoDB" id="1819840at2"/>